<dbReference type="Proteomes" id="UP000091956">
    <property type="component" value="Unassembled WGS sequence"/>
</dbReference>
<dbReference type="GeneID" id="84234392"/>
<reference evidence="3" key="2">
    <citation type="journal article" date="2018" name="Nat. Commun.">
        <title>Extreme sensitivity to ultraviolet light in the fungal pathogen causing white-nose syndrome of bats.</title>
        <authorList>
            <person name="Palmer J.M."/>
            <person name="Drees K.P."/>
            <person name="Foster J.T."/>
            <person name="Lindner D.L."/>
        </authorList>
    </citation>
    <scope>NUCLEOTIDE SEQUENCE [LARGE SCALE GENOMIC DNA]</scope>
    <source>
        <strain evidence="3">UAMH 10579</strain>
    </source>
</reference>
<proteinExistence type="predicted"/>
<dbReference type="SUPFAM" id="SSF51182">
    <property type="entry name" value="RmlC-like cupins"/>
    <property type="match status" value="1"/>
</dbReference>
<dbReference type="InterPro" id="IPR011051">
    <property type="entry name" value="RmlC_Cupin_sf"/>
</dbReference>
<dbReference type="PANTHER" id="PTHR33387">
    <property type="entry name" value="RMLC-LIKE JELLY ROLL FOLD PROTEIN"/>
    <property type="match status" value="1"/>
</dbReference>
<keyword evidence="3" id="KW-1185">Reference proteome</keyword>
<dbReference type="RefSeq" id="XP_059320282.1">
    <property type="nucleotide sequence ID" value="XM_059464299.1"/>
</dbReference>
<dbReference type="CDD" id="cd06121">
    <property type="entry name" value="cupin_YML079wp"/>
    <property type="match status" value="1"/>
</dbReference>
<dbReference type="InterPro" id="IPR014710">
    <property type="entry name" value="RmlC-like_jellyroll"/>
</dbReference>
<dbReference type="InterPro" id="IPR039935">
    <property type="entry name" value="YML079W-like"/>
</dbReference>
<protein>
    <recommendedName>
        <fullName evidence="1">DUF985 domain-containing protein</fullName>
    </recommendedName>
</protein>
<dbReference type="EMBL" id="KV460292">
    <property type="protein sequence ID" value="PQM43955.1"/>
    <property type="molecule type" value="Genomic_DNA"/>
</dbReference>
<reference evidence="2 3" key="1">
    <citation type="submission" date="2016-03" db="EMBL/GenBank/DDBJ databases">
        <title>Comparative genomics of Pseudogymnoascus destructans, the fungus causing white-nose syndrome of bats.</title>
        <authorList>
            <person name="Palmer J.M."/>
            <person name="Drees K.P."/>
            <person name="Foster J.T."/>
            <person name="Lindner D.L."/>
        </authorList>
    </citation>
    <scope>NUCLEOTIDE SEQUENCE [LARGE SCALE GENOMIC DNA]</scope>
    <source>
        <strain evidence="2 3">UAMH 10579</strain>
    </source>
</reference>
<gene>
    <name evidence="2" type="ORF">VE01_10851</name>
</gene>
<dbReference type="Pfam" id="PF06172">
    <property type="entry name" value="Cupin_5"/>
    <property type="match status" value="1"/>
</dbReference>
<organism evidence="2 3">
    <name type="scientific">Pseudogymnoascus verrucosus</name>
    <dbReference type="NCBI Taxonomy" id="342668"/>
    <lineage>
        <taxon>Eukaryota</taxon>
        <taxon>Fungi</taxon>
        <taxon>Dikarya</taxon>
        <taxon>Ascomycota</taxon>
        <taxon>Pezizomycotina</taxon>
        <taxon>Leotiomycetes</taxon>
        <taxon>Thelebolales</taxon>
        <taxon>Thelebolaceae</taxon>
        <taxon>Pseudogymnoascus</taxon>
    </lineage>
</organism>
<evidence type="ECO:0000313" key="3">
    <source>
        <dbReference type="Proteomes" id="UP000091956"/>
    </source>
</evidence>
<feature type="domain" description="DUF985" evidence="1">
    <location>
        <begin position="49"/>
        <end position="211"/>
    </location>
</feature>
<evidence type="ECO:0000259" key="1">
    <source>
        <dbReference type="Pfam" id="PF06172"/>
    </source>
</evidence>
<name>A0A2P6FH34_9PEZI</name>
<dbReference type="InterPro" id="IPR009327">
    <property type="entry name" value="Cupin_DUF985"/>
</dbReference>
<dbReference type="PANTHER" id="PTHR33387:SF3">
    <property type="entry name" value="DUF985 DOMAIN-CONTAINING PROTEIN"/>
    <property type="match status" value="1"/>
</dbReference>
<evidence type="ECO:0000313" key="2">
    <source>
        <dbReference type="EMBL" id="PQM43955.1"/>
    </source>
</evidence>
<dbReference type="Gene3D" id="2.60.120.10">
    <property type="entry name" value="Jelly Rolls"/>
    <property type="match status" value="1"/>
</dbReference>
<accession>A0A2P6FH34</accession>
<dbReference type="AlphaFoldDB" id="A0A2P6FH34"/>
<sequence length="238" mass="26527">MLLFFVGVIYCRSICISFHFYTLRYTTMAVLRPSFTTNPGATESPGVDAIISALKMMPHIEGGYFIETDRSPDIVSSPFPIKASSTSELTPKRPGFDPTLRNTSTTIHYFLTPNGPQGGFHRNKGRTVHTLHKGRGRYVIIHANELGKEKRIESFIVGPNIEKGEKLQWIVEGDKYKASYLLPDEDGGVHSQGLLISETVVPGFEFCDHDFLSRQGLEELIGVQKAQELGWLLSPLAK</sequence>